<dbReference type="PANTHER" id="PTHR48034">
    <property type="entry name" value="TRANSFORMER-2 SEX-DETERMINING PROTEIN-RELATED"/>
    <property type="match status" value="1"/>
</dbReference>
<dbReference type="EMBL" id="JANBPT010001000">
    <property type="protein sequence ID" value="KAJ1910831.1"/>
    <property type="molecule type" value="Genomic_DNA"/>
</dbReference>
<proteinExistence type="inferred from homology"/>
<feature type="region of interest" description="Disordered" evidence="7">
    <location>
        <begin position="186"/>
        <end position="262"/>
    </location>
</feature>
<evidence type="ECO:0000256" key="2">
    <source>
        <dbReference type="ARBA" id="ARBA00008033"/>
    </source>
</evidence>
<evidence type="ECO:0000256" key="6">
    <source>
        <dbReference type="PROSITE-ProRule" id="PRU00176"/>
    </source>
</evidence>
<dbReference type="Proteomes" id="UP001150569">
    <property type="component" value="Unassembled WGS sequence"/>
</dbReference>
<keyword evidence="3" id="KW-0677">Repeat</keyword>
<name>A0A9W7ZRG9_9FUNG</name>
<evidence type="ECO:0000313" key="10">
    <source>
        <dbReference type="Proteomes" id="UP001150569"/>
    </source>
</evidence>
<dbReference type="Pfam" id="PF00076">
    <property type="entry name" value="RRM_1"/>
    <property type="match status" value="4"/>
</dbReference>
<dbReference type="SUPFAM" id="SSF54928">
    <property type="entry name" value="RNA-binding domain, RBD"/>
    <property type="match status" value="4"/>
</dbReference>
<dbReference type="CDD" id="cd12320">
    <property type="entry name" value="RRM6_RBM19_RRM5_MRD1"/>
    <property type="match status" value="1"/>
</dbReference>
<comment type="similarity">
    <text evidence="2">Belongs to the RRM MRD1 family.</text>
</comment>
<feature type="compositionally biased region" description="Acidic residues" evidence="7">
    <location>
        <begin position="230"/>
        <end position="248"/>
    </location>
</feature>
<keyword evidence="5" id="KW-0539">Nucleus</keyword>
<reference evidence="9" key="1">
    <citation type="submission" date="2022-07" db="EMBL/GenBank/DDBJ databases">
        <title>Phylogenomic reconstructions and comparative analyses of Kickxellomycotina fungi.</title>
        <authorList>
            <person name="Reynolds N.K."/>
            <person name="Stajich J.E."/>
            <person name="Barry K."/>
            <person name="Grigoriev I.V."/>
            <person name="Crous P."/>
            <person name="Smith M.E."/>
        </authorList>
    </citation>
    <scope>NUCLEOTIDE SEQUENCE</scope>
    <source>
        <strain evidence="9">RSA 861</strain>
    </source>
</reference>
<protein>
    <submittedName>
        <fullName evidence="9">Multiple RNA-binding domain-containing protein 1</fullName>
    </submittedName>
</protein>
<evidence type="ECO:0000256" key="7">
    <source>
        <dbReference type="SAM" id="MobiDB-lite"/>
    </source>
</evidence>
<dbReference type="CDD" id="cd12317">
    <property type="entry name" value="RRM4_RBM19_RRM3_MRD1"/>
    <property type="match status" value="1"/>
</dbReference>
<keyword evidence="10" id="KW-1185">Reference proteome</keyword>
<keyword evidence="4 6" id="KW-0694">RNA-binding</keyword>
<dbReference type="Gene3D" id="3.30.70.330">
    <property type="match status" value="5"/>
</dbReference>
<feature type="domain" description="RRM" evidence="8">
    <location>
        <begin position="363"/>
        <end position="441"/>
    </location>
</feature>
<feature type="compositionally biased region" description="Low complexity" evidence="7">
    <location>
        <begin position="287"/>
        <end position="299"/>
    </location>
</feature>
<feature type="domain" description="RRM" evidence="8">
    <location>
        <begin position="551"/>
        <end position="623"/>
    </location>
</feature>
<dbReference type="OrthoDB" id="439639at2759"/>
<dbReference type="InterPro" id="IPR000504">
    <property type="entry name" value="RRM_dom"/>
</dbReference>
<comment type="subcellular location">
    <subcellularLocation>
        <location evidence="1">Nucleus</location>
    </subcellularLocation>
</comment>
<evidence type="ECO:0000256" key="1">
    <source>
        <dbReference type="ARBA" id="ARBA00004123"/>
    </source>
</evidence>
<gene>
    <name evidence="9" type="primary">MRD1_2</name>
    <name evidence="9" type="ORF">IWQ60_010442</name>
</gene>
<evidence type="ECO:0000259" key="8">
    <source>
        <dbReference type="PROSITE" id="PS50102"/>
    </source>
</evidence>
<dbReference type="GO" id="GO:0003723">
    <property type="term" value="F:RNA binding"/>
    <property type="evidence" value="ECO:0007669"/>
    <property type="project" value="UniProtKB-UniRule"/>
</dbReference>
<accession>A0A9W7ZRG9</accession>
<feature type="region of interest" description="Disordered" evidence="7">
    <location>
        <begin position="276"/>
        <end position="320"/>
    </location>
</feature>
<dbReference type="AlphaFoldDB" id="A0A9W7ZRG9"/>
<dbReference type="GO" id="GO:0005634">
    <property type="term" value="C:nucleus"/>
    <property type="evidence" value="ECO:0007669"/>
    <property type="project" value="UniProtKB-SubCell"/>
</dbReference>
<evidence type="ECO:0000256" key="3">
    <source>
        <dbReference type="ARBA" id="ARBA00022737"/>
    </source>
</evidence>
<dbReference type="PROSITE" id="PS50102">
    <property type="entry name" value="RRM"/>
    <property type="match status" value="4"/>
</dbReference>
<dbReference type="FunFam" id="3.30.70.330:FF:000277">
    <property type="entry name" value="RNA binding motif protein 19"/>
    <property type="match status" value="1"/>
</dbReference>
<dbReference type="InterPro" id="IPR035979">
    <property type="entry name" value="RBD_domain_sf"/>
</dbReference>
<dbReference type="CDD" id="cd12318">
    <property type="entry name" value="RRM5_RBM19_like"/>
    <property type="match status" value="1"/>
</dbReference>
<feature type="domain" description="RRM" evidence="8">
    <location>
        <begin position="690"/>
        <end position="773"/>
    </location>
</feature>
<feature type="domain" description="RRM" evidence="8">
    <location>
        <begin position="796"/>
        <end position="873"/>
    </location>
</feature>
<dbReference type="InterPro" id="IPR012677">
    <property type="entry name" value="Nucleotide-bd_a/b_plait_sf"/>
</dbReference>
<dbReference type="SMART" id="SM00360">
    <property type="entry name" value="RRM"/>
    <property type="match status" value="4"/>
</dbReference>
<evidence type="ECO:0000256" key="4">
    <source>
        <dbReference type="ARBA" id="ARBA00022884"/>
    </source>
</evidence>
<evidence type="ECO:0000256" key="5">
    <source>
        <dbReference type="ARBA" id="ARBA00023242"/>
    </source>
</evidence>
<organism evidence="9 10">
    <name type="scientific">Tieghemiomyces parasiticus</name>
    <dbReference type="NCBI Taxonomy" id="78921"/>
    <lineage>
        <taxon>Eukaryota</taxon>
        <taxon>Fungi</taxon>
        <taxon>Fungi incertae sedis</taxon>
        <taxon>Zoopagomycota</taxon>
        <taxon>Kickxellomycotina</taxon>
        <taxon>Dimargaritomycetes</taxon>
        <taxon>Dimargaritales</taxon>
        <taxon>Dimargaritaceae</taxon>
        <taxon>Tieghemiomyces</taxon>
    </lineage>
</organism>
<feature type="compositionally biased region" description="Acidic residues" evidence="7">
    <location>
        <begin position="300"/>
        <end position="310"/>
    </location>
</feature>
<evidence type="ECO:0000313" key="9">
    <source>
        <dbReference type="EMBL" id="KAJ1910831.1"/>
    </source>
</evidence>
<feature type="compositionally biased region" description="Acidic residues" evidence="7">
    <location>
        <begin position="276"/>
        <end position="286"/>
    </location>
</feature>
<comment type="caution">
    <text evidence="9">The sequence shown here is derived from an EMBL/GenBank/DDBJ whole genome shotgun (WGS) entry which is preliminary data.</text>
</comment>
<dbReference type="InterPro" id="IPR050441">
    <property type="entry name" value="RBM"/>
</dbReference>
<feature type="region of interest" description="Disordered" evidence="7">
    <location>
        <begin position="77"/>
        <end position="101"/>
    </location>
</feature>
<sequence>MKTKTGTSRMFGFVGYATEKDAKQAIRHFHQTFLDTARLIVEPAKAINDASLPRPWSVHSAGSSAYEKRQQRIEAKLNANKSSATGGQKGGVEADGSAPAAVPPKALTTKQRHIQELFETTLNDPSFQEFAHVMQPRTKTKTWANDDLPASKAKAAVPKVSAQVLAVPNRKPGGAGLTVTKTHVTFKDSDDEYEDLPDPAPRPTATDPVKAAAAPTKNTKEDSASSGNDSSEEETSGSDSSDDDDSDGDAGPKTAAVSDLDWLKSRMKDTEIVADETAEQASDESDSSSSDSGSSGTESSDSDAEDDEAGEGVGAADNDTEGQTIAEAPLSAAAAALNMSTTTGSLDTKAPGYDPKELILETGRLFIRNLSYTCTEEDIRKLFETYGPLSEIHMPITLDTKQCKGFAYVLYLLPEHAYKAFQAMDMQFFLGRLLHVLPAKDKITPKELDARNPRLRETGMTSVKAEREAKRRAESRNDFNWNSLYMSRDAVLDSIADRLNVSKDEILDPDATNAAVRVAMAETHLINETKAFLEEHGLVLDSFAKRDRSETVLLVKNIPYNTTDVELRELFGKHGDLGRVLIPPAGTIAVVEFMEPVEARSAFRHLAYRKLRDAIIYLEKAPMGVFREAYDPAMHKPVPKPGVTAPETAKSASKPTTIESAANLANEAAAPATAIADDDDDRDDGPVEGSTLFIKNLSFQTEDSTFREFCNAVPGLRSALVRRRDDPKRPGAKLSMGFGFAEYGSKGHAQQALKALQGRQLDGHAVQVKLSSRGVADAATQRRAEASKKSTSKESAKLIIRNLAFQATKRDVHELVSNYGQLKMVRLPTKPQGGHRGFAFAEFLTTQEAKRVKEALAGTHLYGRHLVIEYAEKDTNNLDELRKRAGKQLAQVTEADFRDKKRRKIVMDGEEGFDSDED</sequence>
<dbReference type="InterPro" id="IPR034423">
    <property type="entry name" value="RBM19_RRM5"/>
</dbReference>